<dbReference type="Proteomes" id="UP001182247">
    <property type="component" value="Unassembled WGS sequence"/>
</dbReference>
<keyword evidence="1" id="KW-0328">Glycosyltransferase</keyword>
<keyword evidence="1" id="KW-0808">Transferase</keyword>
<sequence length="251" mass="28504">MGLILQGQHVIVDHDCRDWLVTRPEGNPTIERYHQLKVYAVFKRKLLSAKQGRDRQVRQSGDNCPLIYALKGKEGLFTDISSIKRLNHSFRIILSHIVQKEPAGYQLVISVPSAHNISHILGKRFAQRFDALHFSDTLRKVTVEDAFRLFDRVDISIEDTRKLEFRIKKQAKEVGFSGCFFLKGIPPKFRDILPPLALNNISVLNFKPSRILITDDLIASGTTLNTAADRLSRLYPQAVIHAAFLFSSAGR</sequence>
<dbReference type="InterPro" id="IPR000836">
    <property type="entry name" value="PRTase_dom"/>
</dbReference>
<proteinExistence type="predicted"/>
<dbReference type="GO" id="GO:0016757">
    <property type="term" value="F:glycosyltransferase activity"/>
    <property type="evidence" value="ECO:0007669"/>
    <property type="project" value="UniProtKB-KW"/>
</dbReference>
<evidence type="ECO:0000313" key="2">
    <source>
        <dbReference type="Proteomes" id="UP001182247"/>
    </source>
</evidence>
<organism evidence="1 2">
    <name type="scientific">Morganella morganii</name>
    <name type="common">Proteus morganii</name>
    <dbReference type="NCBI Taxonomy" id="582"/>
    <lineage>
        <taxon>Bacteria</taxon>
        <taxon>Pseudomonadati</taxon>
        <taxon>Pseudomonadota</taxon>
        <taxon>Gammaproteobacteria</taxon>
        <taxon>Enterobacterales</taxon>
        <taxon>Morganellaceae</taxon>
        <taxon>Morganella</taxon>
    </lineage>
</organism>
<reference evidence="1" key="1">
    <citation type="submission" date="2023-02" db="EMBL/GenBank/DDBJ databases">
        <title>Detection, antimicrobial susceptibility and genomic characterization of NDM-producing species of Morganellaceae, Yersiniaceae, and Enterobacteriaceae other than Klebsiella.</title>
        <authorList>
            <person name="Camargo C.H."/>
            <person name="Sacchi C.T."/>
            <person name="Campos K.R."/>
        </authorList>
    </citation>
    <scope>NUCLEOTIDE SEQUENCE</scope>
    <source>
        <strain evidence="1">1189_21</strain>
    </source>
</reference>
<dbReference type="AlphaFoldDB" id="A0AAE4FGJ5"/>
<evidence type="ECO:0000313" key="1">
    <source>
        <dbReference type="EMBL" id="MDS0899571.1"/>
    </source>
</evidence>
<protein>
    <submittedName>
        <fullName evidence="1">Phosphoribosyltransferase</fullName>
    </submittedName>
</protein>
<name>A0AAE4FGJ5_MORMO</name>
<accession>A0AAE4FGJ5</accession>
<dbReference type="RefSeq" id="WP_036424108.1">
    <property type="nucleotide sequence ID" value="NZ_CAXOML010000008.1"/>
</dbReference>
<comment type="caution">
    <text evidence="1">The sequence shown here is derived from an EMBL/GenBank/DDBJ whole genome shotgun (WGS) entry which is preliminary data.</text>
</comment>
<dbReference type="CDD" id="cd06223">
    <property type="entry name" value="PRTases_typeI"/>
    <property type="match status" value="1"/>
</dbReference>
<dbReference type="EMBL" id="JAPKIY010000033">
    <property type="protein sequence ID" value="MDS0899571.1"/>
    <property type="molecule type" value="Genomic_DNA"/>
</dbReference>
<dbReference type="InterPro" id="IPR029057">
    <property type="entry name" value="PRTase-like"/>
</dbReference>
<dbReference type="Gene3D" id="3.40.50.2020">
    <property type="match status" value="1"/>
</dbReference>
<dbReference type="SUPFAM" id="SSF53271">
    <property type="entry name" value="PRTase-like"/>
    <property type="match status" value="1"/>
</dbReference>
<gene>
    <name evidence="1" type="ORF">OSC06_16550</name>
</gene>